<comment type="caution">
    <text evidence="1">The sequence shown here is derived from an EMBL/GenBank/DDBJ whole genome shotgun (WGS) entry which is preliminary data.</text>
</comment>
<organism evidence="1 2">
    <name type="scientific">Paraburkholderia rhynchosiae</name>
    <dbReference type="NCBI Taxonomy" id="487049"/>
    <lineage>
        <taxon>Bacteria</taxon>
        <taxon>Pseudomonadati</taxon>
        <taxon>Pseudomonadota</taxon>
        <taxon>Betaproteobacteria</taxon>
        <taxon>Burkholderiales</taxon>
        <taxon>Burkholderiaceae</taxon>
        <taxon>Paraburkholderia</taxon>
    </lineage>
</organism>
<evidence type="ECO:0000313" key="1">
    <source>
        <dbReference type="EMBL" id="MFM0101995.1"/>
    </source>
</evidence>
<accession>A0ACC7N4M1</accession>
<reference evidence="1 2" key="1">
    <citation type="journal article" date="2024" name="Chem. Sci.">
        <title>Discovery of megapolipeptins by genome mining of a Burkholderiales bacteria collection.</title>
        <authorList>
            <person name="Paulo B.S."/>
            <person name="Recchia M.J.J."/>
            <person name="Lee S."/>
            <person name="Fergusson C.H."/>
            <person name="Romanowski S.B."/>
            <person name="Hernandez A."/>
            <person name="Krull N."/>
            <person name="Liu D.Y."/>
            <person name="Cavanagh H."/>
            <person name="Bos A."/>
            <person name="Gray C.A."/>
            <person name="Murphy B.T."/>
            <person name="Linington R.G."/>
            <person name="Eustaquio A.S."/>
        </authorList>
    </citation>
    <scope>NUCLEOTIDE SEQUENCE [LARGE SCALE GENOMIC DNA]</scope>
    <source>
        <strain evidence="1 2">RL18-126-BIB-B</strain>
    </source>
</reference>
<dbReference type="Proteomes" id="UP001629235">
    <property type="component" value="Unassembled WGS sequence"/>
</dbReference>
<evidence type="ECO:0000313" key="2">
    <source>
        <dbReference type="Proteomes" id="UP001629235"/>
    </source>
</evidence>
<gene>
    <name evidence="1" type="ORF">PQR01_00405</name>
</gene>
<name>A0ACC7N4M1_9BURK</name>
<sequence length="107" mass="11185">MALETGTYISDLVATNPDPTDSESYGALHLQLVKSTLKASFPQIAGPVPIAHDQFASKNYVNQTAFTTALPGQANTGPGYYVTTNGTAASWAPINANDICLIAQGII</sequence>
<proteinExistence type="predicted"/>
<dbReference type="EMBL" id="JAQQDW010000001">
    <property type="protein sequence ID" value="MFM0101995.1"/>
    <property type="molecule type" value="Genomic_DNA"/>
</dbReference>
<keyword evidence="2" id="KW-1185">Reference proteome</keyword>
<protein>
    <submittedName>
        <fullName evidence="1">Uncharacterized protein</fullName>
    </submittedName>
</protein>